<feature type="chain" id="PRO_5017845941" description="Hydrophobin" evidence="2">
    <location>
        <begin position="18"/>
        <end position="151"/>
    </location>
</feature>
<dbReference type="Proteomes" id="UP000277580">
    <property type="component" value="Unassembled WGS sequence"/>
</dbReference>
<accession>A0A3N4KSM7</accession>
<feature type="signal peptide" evidence="2">
    <location>
        <begin position="1"/>
        <end position="17"/>
    </location>
</feature>
<comment type="similarity">
    <text evidence="2">Belongs to the fungal hydrophobin family.</text>
</comment>
<feature type="region of interest" description="Disordered" evidence="3">
    <location>
        <begin position="26"/>
        <end position="51"/>
    </location>
</feature>
<sequence length="151" mass="15147">MHPSTILAFFFAAAVTASPLINRQTVASGNDGSGDQRVGNSGQNSGSAAANKGKISGDYTVEQGVQTCGNAQLNCCNKVEKMGDTKNAGVLGSVFGSGDVGVQCTPINVPLAIALQVPINKACDAKAACCQGDNTQNGVVNVGCVALTSLI</sequence>
<keyword evidence="2" id="KW-0964">Secreted</keyword>
<proteinExistence type="inferred from homology"/>
<comment type="subcellular location">
    <subcellularLocation>
        <location evidence="2">Secreted</location>
        <location evidence="2">Cell wall</location>
    </subcellularLocation>
</comment>
<dbReference type="CDD" id="cd23507">
    <property type="entry name" value="hydrophobin_I"/>
    <property type="match status" value="1"/>
</dbReference>
<dbReference type="SMART" id="SM00075">
    <property type="entry name" value="HYDRO"/>
    <property type="match status" value="1"/>
</dbReference>
<feature type="compositionally biased region" description="Polar residues" evidence="3">
    <location>
        <begin position="38"/>
        <end position="48"/>
    </location>
</feature>
<evidence type="ECO:0000313" key="5">
    <source>
        <dbReference type="Proteomes" id="UP000277580"/>
    </source>
</evidence>
<dbReference type="GO" id="GO:0009277">
    <property type="term" value="C:fungal-type cell wall"/>
    <property type="evidence" value="ECO:0007669"/>
    <property type="project" value="InterPro"/>
</dbReference>
<dbReference type="EMBL" id="ML119129">
    <property type="protein sequence ID" value="RPB12409.1"/>
    <property type="molecule type" value="Genomic_DNA"/>
</dbReference>
<dbReference type="GO" id="GO:0005199">
    <property type="term" value="F:structural constituent of cell wall"/>
    <property type="evidence" value="ECO:0007669"/>
    <property type="project" value="InterPro"/>
</dbReference>
<evidence type="ECO:0000313" key="4">
    <source>
        <dbReference type="EMBL" id="RPB12409.1"/>
    </source>
</evidence>
<evidence type="ECO:0000256" key="2">
    <source>
        <dbReference type="RuleBase" id="RU365009"/>
    </source>
</evidence>
<dbReference type="InParanoid" id="A0A3N4KSM7"/>
<organism evidence="4 5">
    <name type="scientific">Morchella conica CCBAS932</name>
    <dbReference type="NCBI Taxonomy" id="1392247"/>
    <lineage>
        <taxon>Eukaryota</taxon>
        <taxon>Fungi</taxon>
        <taxon>Dikarya</taxon>
        <taxon>Ascomycota</taxon>
        <taxon>Pezizomycotina</taxon>
        <taxon>Pezizomycetes</taxon>
        <taxon>Pezizales</taxon>
        <taxon>Morchellaceae</taxon>
        <taxon>Morchella</taxon>
    </lineage>
</organism>
<dbReference type="AlphaFoldDB" id="A0A3N4KSM7"/>
<evidence type="ECO:0000256" key="1">
    <source>
        <dbReference type="ARBA" id="ARBA00023157"/>
    </source>
</evidence>
<reference evidence="4 5" key="1">
    <citation type="journal article" date="2018" name="Nat. Ecol. Evol.">
        <title>Pezizomycetes genomes reveal the molecular basis of ectomycorrhizal truffle lifestyle.</title>
        <authorList>
            <person name="Murat C."/>
            <person name="Payen T."/>
            <person name="Noel B."/>
            <person name="Kuo A."/>
            <person name="Morin E."/>
            <person name="Chen J."/>
            <person name="Kohler A."/>
            <person name="Krizsan K."/>
            <person name="Balestrini R."/>
            <person name="Da Silva C."/>
            <person name="Montanini B."/>
            <person name="Hainaut M."/>
            <person name="Levati E."/>
            <person name="Barry K.W."/>
            <person name="Belfiori B."/>
            <person name="Cichocki N."/>
            <person name="Clum A."/>
            <person name="Dockter R.B."/>
            <person name="Fauchery L."/>
            <person name="Guy J."/>
            <person name="Iotti M."/>
            <person name="Le Tacon F."/>
            <person name="Lindquist E.A."/>
            <person name="Lipzen A."/>
            <person name="Malagnac F."/>
            <person name="Mello A."/>
            <person name="Molinier V."/>
            <person name="Miyauchi S."/>
            <person name="Poulain J."/>
            <person name="Riccioni C."/>
            <person name="Rubini A."/>
            <person name="Sitrit Y."/>
            <person name="Splivallo R."/>
            <person name="Traeger S."/>
            <person name="Wang M."/>
            <person name="Zifcakova L."/>
            <person name="Wipf D."/>
            <person name="Zambonelli A."/>
            <person name="Paolocci F."/>
            <person name="Nowrousian M."/>
            <person name="Ottonello S."/>
            <person name="Baldrian P."/>
            <person name="Spatafora J.W."/>
            <person name="Henrissat B."/>
            <person name="Nagy L.G."/>
            <person name="Aury J.M."/>
            <person name="Wincker P."/>
            <person name="Grigoriev I.V."/>
            <person name="Bonfante P."/>
            <person name="Martin F.M."/>
        </authorList>
    </citation>
    <scope>NUCLEOTIDE SEQUENCE [LARGE SCALE GENOMIC DNA]</scope>
    <source>
        <strain evidence="4 5">CCBAS932</strain>
    </source>
</reference>
<evidence type="ECO:0000256" key="3">
    <source>
        <dbReference type="SAM" id="MobiDB-lite"/>
    </source>
</evidence>
<keyword evidence="2" id="KW-0134">Cell wall</keyword>
<protein>
    <recommendedName>
        <fullName evidence="2">Hydrophobin</fullName>
    </recommendedName>
</protein>
<dbReference type="Pfam" id="PF01185">
    <property type="entry name" value="Hydrophobin"/>
    <property type="match status" value="1"/>
</dbReference>
<dbReference type="InterPro" id="IPR001338">
    <property type="entry name" value="Class_I_Hydrophobin"/>
</dbReference>
<name>A0A3N4KSM7_9PEZI</name>
<gene>
    <name evidence="4" type="ORF">P167DRAFT_574466</name>
</gene>
<keyword evidence="1 2" id="KW-1015">Disulfide bond</keyword>
<keyword evidence="2" id="KW-0732">Signal</keyword>
<dbReference type="OrthoDB" id="4225815at2759"/>
<keyword evidence="5" id="KW-1185">Reference proteome</keyword>